<dbReference type="PROSITE" id="PS51257">
    <property type="entry name" value="PROKAR_LIPOPROTEIN"/>
    <property type="match status" value="1"/>
</dbReference>
<dbReference type="Proteomes" id="UP000317909">
    <property type="component" value="Chromosome"/>
</dbReference>
<evidence type="ECO:0000256" key="1">
    <source>
        <dbReference type="SAM" id="SignalP"/>
    </source>
</evidence>
<proteinExistence type="predicted"/>
<name>A0A517TYY6_9BACT</name>
<feature type="chain" id="PRO_5021697001" evidence="1">
    <location>
        <begin position="35"/>
        <end position="218"/>
    </location>
</feature>
<reference evidence="2 3" key="1">
    <citation type="submission" date="2019-02" db="EMBL/GenBank/DDBJ databases">
        <title>Deep-cultivation of Planctomycetes and their phenomic and genomic characterization uncovers novel biology.</title>
        <authorList>
            <person name="Wiegand S."/>
            <person name="Jogler M."/>
            <person name="Boedeker C."/>
            <person name="Pinto D."/>
            <person name="Vollmers J."/>
            <person name="Rivas-Marin E."/>
            <person name="Kohn T."/>
            <person name="Peeters S.H."/>
            <person name="Heuer A."/>
            <person name="Rast P."/>
            <person name="Oberbeckmann S."/>
            <person name="Bunk B."/>
            <person name="Jeske O."/>
            <person name="Meyerdierks A."/>
            <person name="Storesund J.E."/>
            <person name="Kallscheuer N."/>
            <person name="Luecker S."/>
            <person name="Lage O.M."/>
            <person name="Pohl T."/>
            <person name="Merkel B.J."/>
            <person name="Hornburger P."/>
            <person name="Mueller R.-W."/>
            <person name="Bruemmer F."/>
            <person name="Labrenz M."/>
            <person name="Spormann A.M."/>
            <person name="Op den Camp H."/>
            <person name="Overmann J."/>
            <person name="Amann R."/>
            <person name="Jetten M.S.M."/>
            <person name="Mascher T."/>
            <person name="Medema M.H."/>
            <person name="Devos D.P."/>
            <person name="Kaster A.-K."/>
            <person name="Ovreas L."/>
            <person name="Rohde M."/>
            <person name="Galperin M.Y."/>
            <person name="Jogler C."/>
        </authorList>
    </citation>
    <scope>NUCLEOTIDE SEQUENCE [LARGE SCALE GENOMIC DNA]</scope>
    <source>
        <strain evidence="2 3">I41</strain>
    </source>
</reference>
<feature type="signal peptide" evidence="1">
    <location>
        <begin position="1"/>
        <end position="34"/>
    </location>
</feature>
<dbReference type="KEGG" id="llh:I41_27780"/>
<dbReference type="OrthoDB" id="266492at2"/>
<sequence precursor="true">MFRPQAAFAAARSPSLLSLTLLACWALAPATAQAIEIVAIEEFWELNVGEPDAQRSAPQVTMVTSPVGSLDGVYFLFALNHRSHPEWAPGGMQVQLWNGGELVASHASHEEDALQQTNELVRWVQRTELKNGQLTFKIHSGESDSWGSFGGDGLKFSFASDLHNLNGYLPAVAIEESGVNFAGNRVRSLTLTKLRWTDSAGQVYELNAPIDVDADLDP</sequence>
<keyword evidence="3" id="KW-1185">Reference proteome</keyword>
<evidence type="ECO:0000313" key="2">
    <source>
        <dbReference type="EMBL" id="QDT73589.1"/>
    </source>
</evidence>
<organism evidence="2 3">
    <name type="scientific">Lacipirellula limnantheis</name>
    <dbReference type="NCBI Taxonomy" id="2528024"/>
    <lineage>
        <taxon>Bacteria</taxon>
        <taxon>Pseudomonadati</taxon>
        <taxon>Planctomycetota</taxon>
        <taxon>Planctomycetia</taxon>
        <taxon>Pirellulales</taxon>
        <taxon>Lacipirellulaceae</taxon>
        <taxon>Lacipirellula</taxon>
    </lineage>
</organism>
<protein>
    <submittedName>
        <fullName evidence="2">Uncharacterized protein</fullName>
    </submittedName>
</protein>
<dbReference type="RefSeq" id="WP_145433162.1">
    <property type="nucleotide sequence ID" value="NZ_CP036339.1"/>
</dbReference>
<gene>
    <name evidence="2" type="ORF">I41_27780</name>
</gene>
<keyword evidence="1" id="KW-0732">Signal</keyword>
<dbReference type="EMBL" id="CP036339">
    <property type="protein sequence ID" value="QDT73589.1"/>
    <property type="molecule type" value="Genomic_DNA"/>
</dbReference>
<dbReference type="AlphaFoldDB" id="A0A517TYY6"/>
<accession>A0A517TYY6</accession>
<evidence type="ECO:0000313" key="3">
    <source>
        <dbReference type="Proteomes" id="UP000317909"/>
    </source>
</evidence>